<comment type="caution">
    <text evidence="1">The sequence shown here is derived from an EMBL/GenBank/DDBJ whole genome shotgun (WGS) entry which is preliminary data.</text>
</comment>
<name>A0AAN6NXJ3_9PEZI</name>
<dbReference type="Proteomes" id="UP001303222">
    <property type="component" value="Unassembled WGS sequence"/>
</dbReference>
<reference evidence="1" key="1">
    <citation type="journal article" date="2023" name="Mol. Phylogenet. Evol.">
        <title>Genome-scale phylogeny and comparative genomics of the fungal order Sordariales.</title>
        <authorList>
            <person name="Hensen N."/>
            <person name="Bonometti L."/>
            <person name="Westerberg I."/>
            <person name="Brannstrom I.O."/>
            <person name="Guillou S."/>
            <person name="Cros-Aarteil S."/>
            <person name="Calhoun S."/>
            <person name="Haridas S."/>
            <person name="Kuo A."/>
            <person name="Mondo S."/>
            <person name="Pangilinan J."/>
            <person name="Riley R."/>
            <person name="LaButti K."/>
            <person name="Andreopoulos B."/>
            <person name="Lipzen A."/>
            <person name="Chen C."/>
            <person name="Yan M."/>
            <person name="Daum C."/>
            <person name="Ng V."/>
            <person name="Clum A."/>
            <person name="Steindorff A."/>
            <person name="Ohm R.A."/>
            <person name="Martin F."/>
            <person name="Silar P."/>
            <person name="Natvig D.O."/>
            <person name="Lalanne C."/>
            <person name="Gautier V."/>
            <person name="Ament-Velasquez S.L."/>
            <person name="Kruys A."/>
            <person name="Hutchinson M.I."/>
            <person name="Powell A.J."/>
            <person name="Barry K."/>
            <person name="Miller A.N."/>
            <person name="Grigoriev I.V."/>
            <person name="Debuchy R."/>
            <person name="Gladieux P."/>
            <person name="Hiltunen Thoren M."/>
            <person name="Johannesson H."/>
        </authorList>
    </citation>
    <scope>NUCLEOTIDE SEQUENCE</scope>
    <source>
        <strain evidence="1">CBS 626.80</strain>
    </source>
</reference>
<accession>A0AAN6NXJ3</accession>
<evidence type="ECO:0000313" key="2">
    <source>
        <dbReference type="Proteomes" id="UP001303222"/>
    </source>
</evidence>
<gene>
    <name evidence="1" type="ORF">QBC32DRAFT_312684</name>
</gene>
<protein>
    <submittedName>
        <fullName evidence="1">Uncharacterized protein</fullName>
    </submittedName>
</protein>
<evidence type="ECO:0000313" key="1">
    <source>
        <dbReference type="EMBL" id="KAK3953761.1"/>
    </source>
</evidence>
<proteinExistence type="predicted"/>
<sequence>MFNPINMYFIDALLAGCAGLLAKLAGMVVPLVVGLCRGPNLHACYRRRRMFPVPGNWAYKEVVEN</sequence>
<reference evidence="1" key="2">
    <citation type="submission" date="2023-06" db="EMBL/GenBank/DDBJ databases">
        <authorList>
            <consortium name="Lawrence Berkeley National Laboratory"/>
            <person name="Mondo S.J."/>
            <person name="Hensen N."/>
            <person name="Bonometti L."/>
            <person name="Westerberg I."/>
            <person name="Brannstrom I.O."/>
            <person name="Guillou S."/>
            <person name="Cros-Aarteil S."/>
            <person name="Calhoun S."/>
            <person name="Haridas S."/>
            <person name="Kuo A."/>
            <person name="Pangilinan J."/>
            <person name="Riley R."/>
            <person name="Labutti K."/>
            <person name="Andreopoulos B."/>
            <person name="Lipzen A."/>
            <person name="Chen C."/>
            <person name="Yanf M."/>
            <person name="Daum C."/>
            <person name="Ng V."/>
            <person name="Clum A."/>
            <person name="Steindorff A."/>
            <person name="Ohm R."/>
            <person name="Martin F."/>
            <person name="Silar P."/>
            <person name="Natvig D."/>
            <person name="Lalanne C."/>
            <person name="Gautier V."/>
            <person name="Ament-Velasquez S.L."/>
            <person name="Kruys A."/>
            <person name="Hutchinson M.I."/>
            <person name="Powell A.J."/>
            <person name="Barry K."/>
            <person name="Miller A.N."/>
            <person name="Grigoriev I.V."/>
            <person name="Debuchy R."/>
            <person name="Gladieux P."/>
            <person name="Thoren M.H."/>
            <person name="Johannesson H."/>
        </authorList>
    </citation>
    <scope>NUCLEOTIDE SEQUENCE</scope>
    <source>
        <strain evidence="1">CBS 626.80</strain>
    </source>
</reference>
<dbReference type="EMBL" id="MU859100">
    <property type="protein sequence ID" value="KAK3953761.1"/>
    <property type="molecule type" value="Genomic_DNA"/>
</dbReference>
<organism evidence="1 2">
    <name type="scientific">Pseudoneurospora amorphoporcata</name>
    <dbReference type="NCBI Taxonomy" id="241081"/>
    <lineage>
        <taxon>Eukaryota</taxon>
        <taxon>Fungi</taxon>
        <taxon>Dikarya</taxon>
        <taxon>Ascomycota</taxon>
        <taxon>Pezizomycotina</taxon>
        <taxon>Sordariomycetes</taxon>
        <taxon>Sordariomycetidae</taxon>
        <taxon>Sordariales</taxon>
        <taxon>Sordariaceae</taxon>
        <taxon>Pseudoneurospora</taxon>
    </lineage>
</organism>
<dbReference type="AlphaFoldDB" id="A0AAN6NXJ3"/>
<keyword evidence="2" id="KW-1185">Reference proteome</keyword>